<evidence type="ECO:0000313" key="3">
    <source>
        <dbReference type="Proteomes" id="UP001311799"/>
    </source>
</evidence>
<dbReference type="Proteomes" id="UP001311799">
    <property type="component" value="Unassembled WGS sequence"/>
</dbReference>
<comment type="caution">
    <text evidence="2">The sequence shown here is derived from an EMBL/GenBank/DDBJ whole genome shotgun (WGS) entry which is preliminary data.</text>
</comment>
<name>A0AAV9Y2F1_9CRYT</name>
<dbReference type="InterPro" id="IPR052348">
    <property type="entry name" value="Metallopeptidase_M50B"/>
</dbReference>
<sequence length="200" mass="22701">MSEYFRTYVAYRLITDNIEEKNRLKSFLSLNPMLLLSSIDYISLTMMLATFVLLGMPMLSVNQTVKYEKLNQNWKRSIVALSGPFLFLLLGGIFGIIYNIEVLCSNLHHFEGSISQALYLGARLLAFLTIINVLPFPPITDGFMATSPYLPDWVNLEISNARNTILFLILCTLLFIFIAQSKLVADIVDVVVSNLYMIKI</sequence>
<protein>
    <submittedName>
        <fullName evidence="2">Peptidase M50</fullName>
    </submittedName>
</protein>
<keyword evidence="1" id="KW-0812">Transmembrane</keyword>
<keyword evidence="1" id="KW-0472">Membrane</keyword>
<feature type="transmembrane region" description="Helical" evidence="1">
    <location>
        <begin position="160"/>
        <end position="179"/>
    </location>
</feature>
<feature type="transmembrane region" description="Helical" evidence="1">
    <location>
        <begin position="78"/>
        <end position="100"/>
    </location>
</feature>
<feature type="transmembrane region" description="Helical" evidence="1">
    <location>
        <begin position="33"/>
        <end position="58"/>
    </location>
</feature>
<accession>A0AAV9Y2F1</accession>
<reference evidence="2 3" key="1">
    <citation type="submission" date="2023-10" db="EMBL/GenBank/DDBJ databases">
        <title>Comparative genomics analysis reveals potential genetic determinants of host preference in Cryptosporidium xiaoi.</title>
        <authorList>
            <person name="Xiao L."/>
            <person name="Li J."/>
        </authorList>
    </citation>
    <scope>NUCLEOTIDE SEQUENCE [LARGE SCALE GENOMIC DNA]</scope>
    <source>
        <strain evidence="2 3">52996</strain>
    </source>
</reference>
<proteinExistence type="predicted"/>
<dbReference type="PANTHER" id="PTHR35864:SF1">
    <property type="entry name" value="ZINC METALLOPROTEASE YWHC-RELATED"/>
    <property type="match status" value="1"/>
</dbReference>
<dbReference type="EMBL" id="JAWDEY010000010">
    <property type="protein sequence ID" value="KAK6589940.1"/>
    <property type="molecule type" value="Genomic_DNA"/>
</dbReference>
<organism evidence="2 3">
    <name type="scientific">Cryptosporidium xiaoi</name>
    <dbReference type="NCBI Taxonomy" id="659607"/>
    <lineage>
        <taxon>Eukaryota</taxon>
        <taxon>Sar</taxon>
        <taxon>Alveolata</taxon>
        <taxon>Apicomplexa</taxon>
        <taxon>Conoidasida</taxon>
        <taxon>Coccidia</taxon>
        <taxon>Eucoccidiorida</taxon>
        <taxon>Eimeriorina</taxon>
        <taxon>Cryptosporidiidae</taxon>
        <taxon>Cryptosporidium</taxon>
    </lineage>
</organism>
<keyword evidence="1" id="KW-1133">Transmembrane helix</keyword>
<evidence type="ECO:0000313" key="2">
    <source>
        <dbReference type="EMBL" id="KAK6589940.1"/>
    </source>
</evidence>
<keyword evidence="3" id="KW-1185">Reference proteome</keyword>
<feature type="transmembrane region" description="Helical" evidence="1">
    <location>
        <begin position="120"/>
        <end position="140"/>
    </location>
</feature>
<dbReference type="PANTHER" id="PTHR35864">
    <property type="entry name" value="ZINC METALLOPROTEASE MJ0611-RELATED"/>
    <property type="match status" value="1"/>
</dbReference>
<evidence type="ECO:0000256" key="1">
    <source>
        <dbReference type="SAM" id="Phobius"/>
    </source>
</evidence>
<dbReference type="AlphaFoldDB" id="A0AAV9Y2F1"/>
<gene>
    <name evidence="2" type="ORF">RS030_192994</name>
</gene>